<protein>
    <recommendedName>
        <fullName evidence="4">Transposase</fullName>
    </recommendedName>
</protein>
<accession>A0A1U9UNV2</accession>
<organism evidence="2 3">
    <name type="scientific">Cupriavidus necator</name>
    <name type="common">Alcaligenes eutrophus</name>
    <name type="synonym">Ralstonia eutropha</name>
    <dbReference type="NCBI Taxonomy" id="106590"/>
    <lineage>
        <taxon>Bacteria</taxon>
        <taxon>Pseudomonadati</taxon>
        <taxon>Pseudomonadota</taxon>
        <taxon>Betaproteobacteria</taxon>
        <taxon>Burkholderiales</taxon>
        <taxon>Burkholderiaceae</taxon>
        <taxon>Cupriavidus</taxon>
    </lineage>
</organism>
<dbReference type="KEGG" id="cuh:BJN34_09470"/>
<name>A0A1U9UNV2_CUPNE</name>
<feature type="compositionally biased region" description="Basic and acidic residues" evidence="1">
    <location>
        <begin position="89"/>
        <end position="100"/>
    </location>
</feature>
<gene>
    <name evidence="2" type="ORF">BJN34_09470</name>
</gene>
<evidence type="ECO:0000313" key="2">
    <source>
        <dbReference type="EMBL" id="AQV94117.1"/>
    </source>
</evidence>
<dbReference type="EMBL" id="CP017757">
    <property type="protein sequence ID" value="AQV94117.1"/>
    <property type="molecule type" value="Genomic_DNA"/>
</dbReference>
<dbReference type="AlphaFoldDB" id="A0A1U9UNV2"/>
<evidence type="ECO:0000313" key="3">
    <source>
        <dbReference type="Proteomes" id="UP000189627"/>
    </source>
</evidence>
<proteinExistence type="predicted"/>
<dbReference type="Proteomes" id="UP000189627">
    <property type="component" value="Chromosome 1"/>
</dbReference>
<sequence length="159" mass="18119">MAVSWHDPYKSLAQVERAFRSMKTIDLQVRPIYHFSESRVRAHVFLCMLAYYVEWHLRQALKPLLHDDEDLATLRDQRANPVMPTPRSEGADAKAARHRTDDDLPVHSLQTLLQDLATLTYNITSTSVNPQTKIVITTRPTPLQRKAFALLGIDPGCSQ</sequence>
<evidence type="ECO:0000256" key="1">
    <source>
        <dbReference type="SAM" id="MobiDB-lite"/>
    </source>
</evidence>
<reference evidence="3" key="1">
    <citation type="submission" date="2017-02" db="EMBL/GenBank/DDBJ databases">
        <title>Complete genome sequence of Cupriavidus necator strain NH9, a 3-chlorobenzoate degrader.</title>
        <authorList>
            <person name="Moriuchi R."/>
            <person name="Dohra H."/>
            <person name="Ogawa N."/>
        </authorList>
    </citation>
    <scope>NUCLEOTIDE SEQUENCE [LARGE SCALE GENOMIC DNA]</scope>
    <source>
        <strain evidence="3">NH9</strain>
    </source>
</reference>
<evidence type="ECO:0008006" key="4">
    <source>
        <dbReference type="Google" id="ProtNLM"/>
    </source>
</evidence>
<feature type="region of interest" description="Disordered" evidence="1">
    <location>
        <begin position="80"/>
        <end position="100"/>
    </location>
</feature>